<dbReference type="PROSITE" id="PS51007">
    <property type="entry name" value="CYTC"/>
    <property type="match status" value="2"/>
</dbReference>
<dbReference type="Pfam" id="PF21783">
    <property type="entry name" value="YNCE"/>
    <property type="match status" value="1"/>
</dbReference>
<sequence length="623" mass="66882">MKDHGRSTWISLALGIVAVVATLAIGGRRSSAGGPESPDSRAKVQAEVHRSPVALALSADGRRLLTANQTAGTVSLVDAGSAKVLDEIATGDRPAGVAISADGRRGAVAHWYGYDLAVLEIQNDKLRVVGRLEVGPEPRGVALSRDGKTAFVAVGVADEVARVDLDKLAVTGRLAVGKEPRSLALSPDESLLVVDNARSQNVTVIDAASFTVKKTVSVEGDNLRQVAVAPDGRFAYLANMRARGFAVTKNNIDLGWVLGQRLTRVDLKEAEPFATISLDAQGKAAADAHGVAISPDGKLLAVGLGGSHEVMLFRTDRRRLPWRIDGSRDLIPQELLNGDGRFRRVTLGGRPTELAFAPDGKTLYVANYLADSVQVVDAESARLVETIALGAPETVSLARQGEILFHDAARSFNQWYSCNTCHSDGHTNGLHYDTLNDGRQDLRNVHERSRKKSPTLRGVAKTAPWTWHGWQTSLEEACVESFTKSMQGPKPTHDETRAVVAYLETLEYPKNPYRAADGIASAKVERGKAVYRSAKAACNTCHGGPELTDGKIHSTGLEEPDDAYEGYNPPSLRGVYDKYPYLHDARSPTLRDALTGPHSAEITGGGALTEQELSDLIAYLKTL</sequence>
<dbReference type="PANTHER" id="PTHR47197:SF3">
    <property type="entry name" value="DIHYDRO-HEME D1 DEHYDROGENASE"/>
    <property type="match status" value="1"/>
</dbReference>
<dbReference type="AlphaFoldDB" id="A0A1U7CWN5"/>
<dbReference type="Pfam" id="PF00034">
    <property type="entry name" value="Cytochrom_C"/>
    <property type="match status" value="1"/>
</dbReference>
<dbReference type="STRING" id="1387353.BSF38_04921"/>
<dbReference type="Gene3D" id="1.10.760.10">
    <property type="entry name" value="Cytochrome c-like domain"/>
    <property type="match status" value="2"/>
</dbReference>
<dbReference type="InterPro" id="IPR048433">
    <property type="entry name" value="YNCE-like_beta-prop"/>
</dbReference>
<keyword evidence="2 5" id="KW-0479">Metal-binding</keyword>
<dbReference type="RefSeq" id="WP_076349712.1">
    <property type="nucleotide sequence ID" value="NZ_CP019082.1"/>
</dbReference>
<dbReference type="Proteomes" id="UP000186309">
    <property type="component" value="Chromosome"/>
</dbReference>
<keyword evidence="1 5" id="KW-0349">Heme</keyword>
<name>A0A1U7CWN5_9BACT</name>
<dbReference type="InterPro" id="IPR036909">
    <property type="entry name" value="Cyt_c-like_dom_sf"/>
</dbReference>
<keyword evidence="3" id="KW-0732">Signal</keyword>
<dbReference type="KEGG" id="pbor:BSF38_04921"/>
<dbReference type="GO" id="GO:0046872">
    <property type="term" value="F:metal ion binding"/>
    <property type="evidence" value="ECO:0007669"/>
    <property type="project" value="UniProtKB-KW"/>
</dbReference>
<dbReference type="NCBIfam" id="TIGR02276">
    <property type="entry name" value="beta_rpt_yvtn"/>
    <property type="match status" value="1"/>
</dbReference>
<dbReference type="InterPro" id="IPR051200">
    <property type="entry name" value="Host-pathogen_enzymatic-act"/>
</dbReference>
<feature type="domain" description="Cytochrome c" evidence="6">
    <location>
        <begin position="396"/>
        <end position="507"/>
    </location>
</feature>
<dbReference type="InterPro" id="IPR015943">
    <property type="entry name" value="WD40/YVTN_repeat-like_dom_sf"/>
</dbReference>
<protein>
    <recommendedName>
        <fullName evidence="6">Cytochrome c domain-containing protein</fullName>
    </recommendedName>
</protein>
<organism evidence="7 8">
    <name type="scientific">Paludisphaera borealis</name>
    <dbReference type="NCBI Taxonomy" id="1387353"/>
    <lineage>
        <taxon>Bacteria</taxon>
        <taxon>Pseudomonadati</taxon>
        <taxon>Planctomycetota</taxon>
        <taxon>Planctomycetia</taxon>
        <taxon>Isosphaerales</taxon>
        <taxon>Isosphaeraceae</taxon>
        <taxon>Paludisphaera</taxon>
    </lineage>
</organism>
<evidence type="ECO:0000313" key="8">
    <source>
        <dbReference type="Proteomes" id="UP000186309"/>
    </source>
</evidence>
<evidence type="ECO:0000256" key="5">
    <source>
        <dbReference type="PROSITE-ProRule" id="PRU00433"/>
    </source>
</evidence>
<keyword evidence="4 5" id="KW-0408">Iron</keyword>
<dbReference type="Pfam" id="PF03150">
    <property type="entry name" value="CCP_MauG"/>
    <property type="match status" value="1"/>
</dbReference>
<evidence type="ECO:0000256" key="1">
    <source>
        <dbReference type="ARBA" id="ARBA00022617"/>
    </source>
</evidence>
<dbReference type="EMBL" id="CP019082">
    <property type="protein sequence ID" value="APW63357.1"/>
    <property type="molecule type" value="Genomic_DNA"/>
</dbReference>
<dbReference type="PANTHER" id="PTHR47197">
    <property type="entry name" value="PROTEIN NIRF"/>
    <property type="match status" value="1"/>
</dbReference>
<evidence type="ECO:0000313" key="7">
    <source>
        <dbReference type="EMBL" id="APW63357.1"/>
    </source>
</evidence>
<proteinExistence type="predicted"/>
<dbReference type="InterPro" id="IPR009056">
    <property type="entry name" value="Cyt_c-like_dom"/>
</dbReference>
<evidence type="ECO:0000256" key="3">
    <source>
        <dbReference type="ARBA" id="ARBA00022729"/>
    </source>
</evidence>
<dbReference type="OrthoDB" id="9772811at2"/>
<accession>A0A1U7CWN5</accession>
<dbReference type="GO" id="GO:0020037">
    <property type="term" value="F:heme binding"/>
    <property type="evidence" value="ECO:0007669"/>
    <property type="project" value="InterPro"/>
</dbReference>
<keyword evidence="8" id="KW-1185">Reference proteome</keyword>
<feature type="domain" description="Cytochrome c" evidence="6">
    <location>
        <begin position="522"/>
        <end position="623"/>
    </location>
</feature>
<dbReference type="InterPro" id="IPR011964">
    <property type="entry name" value="YVTN_b-propeller_repeat"/>
</dbReference>
<dbReference type="Gene3D" id="2.130.10.10">
    <property type="entry name" value="YVTN repeat-like/Quinoprotein amine dehydrogenase"/>
    <property type="match status" value="2"/>
</dbReference>
<dbReference type="SUPFAM" id="SSF50974">
    <property type="entry name" value="Nitrous oxide reductase, N-terminal domain"/>
    <property type="match status" value="2"/>
</dbReference>
<gene>
    <name evidence="7" type="ORF">BSF38_04921</name>
</gene>
<reference evidence="8" key="1">
    <citation type="submission" date="2016-12" db="EMBL/GenBank/DDBJ databases">
        <title>Comparative genomics of four Isosphaeraceae planctomycetes: a common pool of plasmids and glycoside hydrolase genes.</title>
        <authorList>
            <person name="Ivanova A."/>
        </authorList>
    </citation>
    <scope>NUCLEOTIDE SEQUENCE [LARGE SCALE GENOMIC DNA]</scope>
    <source>
        <strain evidence="8">PX4</strain>
    </source>
</reference>
<evidence type="ECO:0000256" key="2">
    <source>
        <dbReference type="ARBA" id="ARBA00022723"/>
    </source>
</evidence>
<evidence type="ECO:0000259" key="6">
    <source>
        <dbReference type="PROSITE" id="PS51007"/>
    </source>
</evidence>
<dbReference type="GO" id="GO:0016491">
    <property type="term" value="F:oxidoreductase activity"/>
    <property type="evidence" value="ECO:0007669"/>
    <property type="project" value="InterPro"/>
</dbReference>
<dbReference type="InterPro" id="IPR011045">
    <property type="entry name" value="N2O_reductase_N"/>
</dbReference>
<dbReference type="InterPro" id="IPR004852">
    <property type="entry name" value="Di-haem_cyt_c_peroxidsae"/>
</dbReference>
<dbReference type="SUPFAM" id="SSF46626">
    <property type="entry name" value="Cytochrome c"/>
    <property type="match status" value="2"/>
</dbReference>
<evidence type="ECO:0000256" key="4">
    <source>
        <dbReference type="ARBA" id="ARBA00023004"/>
    </source>
</evidence>
<dbReference type="GO" id="GO:0009055">
    <property type="term" value="F:electron transfer activity"/>
    <property type="evidence" value="ECO:0007669"/>
    <property type="project" value="InterPro"/>
</dbReference>